<evidence type="ECO:0000256" key="4">
    <source>
        <dbReference type="ARBA" id="ARBA00022777"/>
    </source>
</evidence>
<comment type="catalytic activity">
    <reaction evidence="1">
        <text>ATP + protein L-histidine = ADP + protein N-phospho-L-histidine.</text>
        <dbReference type="EC" id="2.7.13.3"/>
    </reaction>
</comment>
<proteinExistence type="predicted"/>
<dbReference type="PANTHER" id="PTHR24421">
    <property type="entry name" value="NITRATE/NITRITE SENSOR PROTEIN NARX-RELATED"/>
    <property type="match status" value="1"/>
</dbReference>
<reference evidence="8" key="1">
    <citation type="journal article" date="2019" name="Int. J. Syst. Evol. Microbiol.">
        <title>The Global Catalogue of Microorganisms (GCM) 10K type strain sequencing project: providing services to taxonomists for standard genome sequencing and annotation.</title>
        <authorList>
            <consortium name="The Broad Institute Genomics Platform"/>
            <consortium name="The Broad Institute Genome Sequencing Center for Infectious Disease"/>
            <person name="Wu L."/>
            <person name="Ma J."/>
        </authorList>
    </citation>
    <scope>NUCLEOTIDE SEQUENCE [LARGE SCALE GENOMIC DNA]</scope>
    <source>
        <strain evidence="8">CGMCC 1.15399</strain>
    </source>
</reference>
<gene>
    <name evidence="7" type="ORF">ACFSJ0_63920</name>
</gene>
<protein>
    <recommendedName>
        <fullName evidence="2">histidine kinase</fullName>
        <ecNumber evidence="2">2.7.13.3</ecNumber>
    </recommendedName>
</protein>
<evidence type="ECO:0000313" key="7">
    <source>
        <dbReference type="EMBL" id="MFD1547985.1"/>
    </source>
</evidence>
<evidence type="ECO:0000256" key="1">
    <source>
        <dbReference type="ARBA" id="ARBA00000085"/>
    </source>
</evidence>
<dbReference type="InterPro" id="IPR003594">
    <property type="entry name" value="HATPase_dom"/>
</dbReference>
<evidence type="ECO:0000256" key="2">
    <source>
        <dbReference type="ARBA" id="ARBA00012438"/>
    </source>
</evidence>
<feature type="domain" description="Histidine kinase/HSP90-like ATPase" evidence="6">
    <location>
        <begin position="8"/>
        <end position="55"/>
    </location>
</feature>
<dbReference type="EMBL" id="JBHUCM010000088">
    <property type="protein sequence ID" value="MFD1547985.1"/>
    <property type="molecule type" value="Genomic_DNA"/>
</dbReference>
<dbReference type="Proteomes" id="UP001597097">
    <property type="component" value="Unassembled WGS sequence"/>
</dbReference>
<keyword evidence="7" id="KW-0547">Nucleotide-binding</keyword>
<dbReference type="InterPro" id="IPR050482">
    <property type="entry name" value="Sensor_HK_TwoCompSys"/>
</dbReference>
<dbReference type="EC" id="2.7.13.3" evidence="2"/>
<keyword evidence="4" id="KW-0418">Kinase</keyword>
<evidence type="ECO:0000313" key="8">
    <source>
        <dbReference type="Proteomes" id="UP001597097"/>
    </source>
</evidence>
<keyword evidence="8" id="KW-1185">Reference proteome</keyword>
<keyword evidence="5" id="KW-0902">Two-component regulatory system</keyword>
<name>A0ABW4GYR3_9ACTN</name>
<keyword evidence="7" id="KW-0067">ATP-binding</keyword>
<dbReference type="PANTHER" id="PTHR24421:SF10">
    <property type="entry name" value="NITRATE_NITRITE SENSOR PROTEIN NARQ"/>
    <property type="match status" value="1"/>
</dbReference>
<dbReference type="RefSeq" id="WP_219539794.1">
    <property type="nucleotide sequence ID" value="NZ_JAHKRM010000076.1"/>
</dbReference>
<dbReference type="Pfam" id="PF13581">
    <property type="entry name" value="HATPase_c_2"/>
    <property type="match status" value="1"/>
</dbReference>
<keyword evidence="3" id="KW-0808">Transferase</keyword>
<dbReference type="GO" id="GO:0005524">
    <property type="term" value="F:ATP binding"/>
    <property type="evidence" value="ECO:0007669"/>
    <property type="project" value="UniProtKB-KW"/>
</dbReference>
<evidence type="ECO:0000256" key="3">
    <source>
        <dbReference type="ARBA" id="ARBA00022679"/>
    </source>
</evidence>
<evidence type="ECO:0000259" key="6">
    <source>
        <dbReference type="Pfam" id="PF13581"/>
    </source>
</evidence>
<accession>A0ABW4GYR3</accession>
<organism evidence="7 8">
    <name type="scientific">Nonomuraea guangzhouensis</name>
    <dbReference type="NCBI Taxonomy" id="1291555"/>
    <lineage>
        <taxon>Bacteria</taxon>
        <taxon>Bacillati</taxon>
        <taxon>Actinomycetota</taxon>
        <taxon>Actinomycetes</taxon>
        <taxon>Streptosporangiales</taxon>
        <taxon>Streptosporangiaceae</taxon>
        <taxon>Nonomuraea</taxon>
    </lineage>
</organism>
<comment type="caution">
    <text evidence="7">The sequence shown here is derived from an EMBL/GenBank/DDBJ whole genome shotgun (WGS) entry which is preliminary data.</text>
</comment>
<evidence type="ECO:0000256" key="5">
    <source>
        <dbReference type="ARBA" id="ARBA00023012"/>
    </source>
</evidence>
<sequence>MQLAAFRIVQEALTNALKHAGPRTTLDLSLAADSCQVHIVVHDSGPPDDEPAPAANRP</sequence>